<dbReference type="InterPro" id="IPR012337">
    <property type="entry name" value="RNaseH-like_sf"/>
</dbReference>
<dbReference type="InterPro" id="IPR036397">
    <property type="entry name" value="RNaseH_sf"/>
</dbReference>
<dbReference type="AlphaFoldDB" id="A0A1H2K9L2"/>
<keyword evidence="3" id="KW-1185">Reference proteome</keyword>
<dbReference type="GO" id="GO:0003676">
    <property type="term" value="F:nucleic acid binding"/>
    <property type="evidence" value="ECO:0007669"/>
    <property type="project" value="InterPro"/>
</dbReference>
<proteinExistence type="predicted"/>
<dbReference type="Proteomes" id="UP000199608">
    <property type="component" value="Unassembled WGS sequence"/>
</dbReference>
<evidence type="ECO:0000313" key="2">
    <source>
        <dbReference type="EMBL" id="SDU65359.1"/>
    </source>
</evidence>
<dbReference type="EMBL" id="FNLL01000025">
    <property type="protein sequence ID" value="SDU65359.1"/>
    <property type="molecule type" value="Genomic_DNA"/>
</dbReference>
<dbReference type="InterPro" id="IPR001584">
    <property type="entry name" value="Integrase_cat-core"/>
</dbReference>
<reference evidence="3" key="1">
    <citation type="submission" date="2016-10" db="EMBL/GenBank/DDBJ databases">
        <authorList>
            <person name="Varghese N."/>
            <person name="Submissions S."/>
        </authorList>
    </citation>
    <scope>NUCLEOTIDE SEQUENCE [LARGE SCALE GENOMIC DNA]</scope>
    <source>
        <strain evidence="3">DSM 3384</strain>
    </source>
</reference>
<sequence>MHNTFAIDFFTVPTAKFRVLYVFIVLLHENRKIIHFNVTANPSAEWTAQQIVEACPWDCAPKYLLRDRDGIYGKVFQNRVRGMGIEEIKIAAKSPWQNPYCERMIGSIRRDCVNHLVALNEEHLECRLSEYFKYYHEYRTHLGLDKDSPLGRPVQKKPESRKVIGLNRVGGLHHRYEWRKTA</sequence>
<name>A0A1H2K9L2_9BACT</name>
<feature type="domain" description="Integrase catalytic" evidence="1">
    <location>
        <begin position="1"/>
        <end position="157"/>
    </location>
</feature>
<dbReference type="PROSITE" id="PS50994">
    <property type="entry name" value="INTEGRASE"/>
    <property type="match status" value="1"/>
</dbReference>
<evidence type="ECO:0000313" key="3">
    <source>
        <dbReference type="Proteomes" id="UP000199608"/>
    </source>
</evidence>
<dbReference type="RefSeq" id="WP_245743210.1">
    <property type="nucleotide sequence ID" value="NZ_FNLL01000025.1"/>
</dbReference>
<dbReference type="Gene3D" id="3.30.420.10">
    <property type="entry name" value="Ribonuclease H-like superfamily/Ribonuclease H"/>
    <property type="match status" value="1"/>
</dbReference>
<organism evidence="2 3">
    <name type="scientific">Desulfobacula phenolica</name>
    <dbReference type="NCBI Taxonomy" id="90732"/>
    <lineage>
        <taxon>Bacteria</taxon>
        <taxon>Pseudomonadati</taxon>
        <taxon>Thermodesulfobacteriota</taxon>
        <taxon>Desulfobacteria</taxon>
        <taxon>Desulfobacterales</taxon>
        <taxon>Desulfobacteraceae</taxon>
        <taxon>Desulfobacula</taxon>
    </lineage>
</organism>
<protein>
    <submittedName>
        <fullName evidence="2">Integrase core domain-containing protein</fullName>
    </submittedName>
</protein>
<dbReference type="GO" id="GO:0015074">
    <property type="term" value="P:DNA integration"/>
    <property type="evidence" value="ECO:0007669"/>
    <property type="project" value="InterPro"/>
</dbReference>
<dbReference type="Pfam" id="PF13683">
    <property type="entry name" value="rve_3"/>
    <property type="match status" value="1"/>
</dbReference>
<evidence type="ECO:0000259" key="1">
    <source>
        <dbReference type="PROSITE" id="PS50994"/>
    </source>
</evidence>
<dbReference type="SUPFAM" id="SSF53098">
    <property type="entry name" value="Ribonuclease H-like"/>
    <property type="match status" value="1"/>
</dbReference>
<gene>
    <name evidence="2" type="ORF">SAMN04487931_12513</name>
</gene>
<accession>A0A1H2K9L2</accession>